<dbReference type="InterPro" id="IPR002501">
    <property type="entry name" value="PsdUridine_synth_N"/>
</dbReference>
<evidence type="ECO:0000313" key="3">
    <source>
        <dbReference type="EMBL" id="KAI1723431.1"/>
    </source>
</evidence>
<evidence type="ECO:0000259" key="2">
    <source>
        <dbReference type="Pfam" id="PF01509"/>
    </source>
</evidence>
<dbReference type="EMBL" id="JAKKPZ010000003">
    <property type="protein sequence ID" value="KAI1723431.1"/>
    <property type="molecule type" value="Genomic_DNA"/>
</dbReference>
<gene>
    <name evidence="3" type="ORF">DdX_03591</name>
</gene>
<organism evidence="3 4">
    <name type="scientific">Ditylenchus destructor</name>
    <dbReference type="NCBI Taxonomy" id="166010"/>
    <lineage>
        <taxon>Eukaryota</taxon>
        <taxon>Metazoa</taxon>
        <taxon>Ecdysozoa</taxon>
        <taxon>Nematoda</taxon>
        <taxon>Chromadorea</taxon>
        <taxon>Rhabditida</taxon>
        <taxon>Tylenchina</taxon>
        <taxon>Tylenchomorpha</taxon>
        <taxon>Sphaerularioidea</taxon>
        <taxon>Anguinidae</taxon>
        <taxon>Anguininae</taxon>
        <taxon>Ditylenchus</taxon>
    </lineage>
</organism>
<dbReference type="GO" id="GO:0001522">
    <property type="term" value="P:pseudouridine synthesis"/>
    <property type="evidence" value="ECO:0007669"/>
    <property type="project" value="InterPro"/>
</dbReference>
<protein>
    <submittedName>
        <fullName evidence="3">tRNA pseudouridine synthase 2</fullName>
    </submittedName>
</protein>
<feature type="domain" description="Pseudouridine synthase II N-terminal" evidence="2">
    <location>
        <begin position="72"/>
        <end position="184"/>
    </location>
</feature>
<keyword evidence="4" id="KW-1185">Reference proteome</keyword>
<dbReference type="SUPFAM" id="SSF55120">
    <property type="entry name" value="Pseudouridine synthase"/>
    <property type="match status" value="1"/>
</dbReference>
<dbReference type="PANTHER" id="PTHR13195:SF0">
    <property type="entry name" value="PSEUDOURIDYLATE SYNTHASE TRUB2, MITOCHONDRIAL"/>
    <property type="match status" value="1"/>
</dbReference>
<reference evidence="3" key="1">
    <citation type="submission" date="2022-01" db="EMBL/GenBank/DDBJ databases">
        <title>Genome Sequence Resource for Two Populations of Ditylenchus destructor, the Migratory Endoparasitic Phytonematode.</title>
        <authorList>
            <person name="Zhang H."/>
            <person name="Lin R."/>
            <person name="Xie B."/>
        </authorList>
    </citation>
    <scope>NUCLEOTIDE SEQUENCE</scope>
    <source>
        <strain evidence="3">BazhouSP</strain>
    </source>
</reference>
<comment type="similarity">
    <text evidence="1">Belongs to the pseudouridine synthase TruB family.</text>
</comment>
<name>A0AAD4RB58_9BILA</name>
<dbReference type="InterPro" id="IPR039048">
    <property type="entry name" value="Trub2"/>
</dbReference>
<dbReference type="Pfam" id="PF01509">
    <property type="entry name" value="TruB_N"/>
    <property type="match status" value="1"/>
</dbReference>
<dbReference type="AlphaFoldDB" id="A0AAD4RB58"/>
<evidence type="ECO:0000256" key="1">
    <source>
        <dbReference type="ARBA" id="ARBA00008999"/>
    </source>
</evidence>
<dbReference type="GO" id="GO:0009982">
    <property type="term" value="F:pseudouridine synthase activity"/>
    <property type="evidence" value="ECO:0007669"/>
    <property type="project" value="InterPro"/>
</dbReference>
<comment type="caution">
    <text evidence="3">The sequence shown here is derived from an EMBL/GenBank/DDBJ whole genome shotgun (WGS) entry which is preliminary data.</text>
</comment>
<sequence length="310" mass="35577">MLINAICTQGNELGDSEVPTIEVPIVEPHPKSQALVVVGKRKQLDYSLHPLVVGKIFRPEDIHIEQLQDLGKASSGVCLLGINDGCDELESIRERAWLNDYSLEGEFGRESHEHRIKGREVAQASFGHVTRKHIERFLSKTRMQYKRVSFEFANADLQSQEAFELARQGSPIVYNVELKTYRPPNFRLNMQVTGETDVFLRGFIHETGCSLETTACPRSLRRSRQGPFNVEHALLDKYFHLVSILKNIQMCNKIVAQSMRKDTDVVQQMRLTDLENKTLIETFQLDDQKYAEELPESEDCLRLPWGRSYD</sequence>
<dbReference type="GO" id="GO:0003723">
    <property type="term" value="F:RNA binding"/>
    <property type="evidence" value="ECO:0007669"/>
    <property type="project" value="InterPro"/>
</dbReference>
<dbReference type="GO" id="GO:0006396">
    <property type="term" value="P:RNA processing"/>
    <property type="evidence" value="ECO:0007669"/>
    <property type="project" value="InterPro"/>
</dbReference>
<dbReference type="Proteomes" id="UP001201812">
    <property type="component" value="Unassembled WGS sequence"/>
</dbReference>
<dbReference type="Gene3D" id="3.30.2350.10">
    <property type="entry name" value="Pseudouridine synthase"/>
    <property type="match status" value="1"/>
</dbReference>
<accession>A0AAD4RB58</accession>
<dbReference type="InterPro" id="IPR020103">
    <property type="entry name" value="PsdUridine_synth_cat_dom_sf"/>
</dbReference>
<proteinExistence type="inferred from homology"/>
<evidence type="ECO:0000313" key="4">
    <source>
        <dbReference type="Proteomes" id="UP001201812"/>
    </source>
</evidence>
<dbReference type="PANTHER" id="PTHR13195">
    <property type="entry name" value="PSEUDOURIDINE SYNTHASE-RELATED"/>
    <property type="match status" value="1"/>
</dbReference>